<reference evidence="3" key="1">
    <citation type="submission" date="2019-06" db="EMBL/GenBank/DDBJ databases">
        <authorList>
            <person name="Deangelis K."/>
            <person name="Huntemann M."/>
            <person name="Clum A."/>
            <person name="Pillay M."/>
            <person name="Palaniappan K."/>
            <person name="Varghese N."/>
            <person name="Mikhailova N."/>
            <person name="Stamatis D."/>
            <person name="Reddy T."/>
            <person name="Daum C."/>
            <person name="Shapiro N."/>
            <person name="Ivanova N."/>
            <person name="Kyrpides N."/>
            <person name="Woyke T."/>
        </authorList>
    </citation>
    <scope>NUCLEOTIDE SEQUENCE [LARGE SCALE GENOMIC DNA]</scope>
    <source>
        <strain evidence="3">128R</strain>
    </source>
</reference>
<dbReference type="EMBL" id="VISQ01000001">
    <property type="protein sequence ID" value="TVZ69756.1"/>
    <property type="molecule type" value="Genomic_DNA"/>
</dbReference>
<dbReference type="InterPro" id="IPR036709">
    <property type="entry name" value="Autotransporte_beta_dom_sf"/>
</dbReference>
<evidence type="ECO:0000313" key="3">
    <source>
        <dbReference type="EMBL" id="TVZ69756.1"/>
    </source>
</evidence>
<dbReference type="Gene3D" id="2.40.128.130">
    <property type="entry name" value="Autotransporter beta-domain"/>
    <property type="match status" value="1"/>
</dbReference>
<dbReference type="InterPro" id="IPR006315">
    <property type="entry name" value="OM_autotransptr_brl_dom"/>
</dbReference>
<dbReference type="GO" id="GO:0019867">
    <property type="term" value="C:outer membrane"/>
    <property type="evidence" value="ECO:0007669"/>
    <property type="project" value="InterPro"/>
</dbReference>
<name>A0A542CWR0_SERFO</name>
<dbReference type="AlphaFoldDB" id="A0A542CWR0"/>
<evidence type="ECO:0000256" key="1">
    <source>
        <dbReference type="SAM" id="SignalP"/>
    </source>
</evidence>
<organism evidence="3">
    <name type="scientific">Serratia fonticola</name>
    <dbReference type="NCBI Taxonomy" id="47917"/>
    <lineage>
        <taxon>Bacteria</taxon>
        <taxon>Pseudomonadati</taxon>
        <taxon>Pseudomonadota</taxon>
        <taxon>Gammaproteobacteria</taxon>
        <taxon>Enterobacterales</taxon>
        <taxon>Yersiniaceae</taxon>
        <taxon>Serratia</taxon>
    </lineage>
</organism>
<evidence type="ECO:0000259" key="2">
    <source>
        <dbReference type="PROSITE" id="PS51208"/>
    </source>
</evidence>
<dbReference type="SUPFAM" id="SSF103515">
    <property type="entry name" value="Autotransporter"/>
    <property type="match status" value="1"/>
</dbReference>
<dbReference type="OrthoDB" id="6462569at2"/>
<dbReference type="PANTHER" id="PTHR35037">
    <property type="entry name" value="C-TERMINAL REGION OF AIDA-LIKE PROTEIN"/>
    <property type="match status" value="1"/>
</dbReference>
<feature type="signal peptide" evidence="1">
    <location>
        <begin position="1"/>
        <end position="22"/>
    </location>
</feature>
<sequence length="325" mass="36156">MTIKRIFLTTAGLYLAIPPAMAASAISNQPEVGAYLGNQFAASTLFTQTLHQRKIAPGDGQFWMRASGYHTKNLSTADGDLPIDMDRQVVMLGGDLLSLEGGNQEWTMGLMTGYGHAKSSAKNAVTSSDGEVNGYSVGAYSTWYQDAKNHSGAYVDSWLQYAWFNNSVTHSQAKQRYDSSRFSVSLEAGYAFQPFSTRELIIEPQLQVIYSKFDTDNYFDTAGVYIHKGDTPDFTSRVGIRWYSDQDDNTTAYLATNWWHNNGSNSVYFNNTRAETNSLDNLFEVKVGIQSPSSYSLQLWFEGGTTMGTNSYQDYGASIGLSYRW</sequence>
<reference evidence="3" key="2">
    <citation type="submission" date="2019-08" db="EMBL/GenBank/DDBJ databases">
        <title>Investigation of anaerobic lignin degradation for improved lignocellulosic biofuels.</title>
        <authorList>
            <person name="Deangelis K.PhD."/>
        </authorList>
    </citation>
    <scope>NUCLEOTIDE SEQUENCE [LARGE SCALE GENOMIC DNA]</scope>
    <source>
        <strain evidence="3">128R</strain>
    </source>
</reference>
<gene>
    <name evidence="3" type="ORF">FHU10_2287</name>
</gene>
<comment type="caution">
    <text evidence="3">The sequence shown here is derived from an EMBL/GenBank/DDBJ whole genome shotgun (WGS) entry which is preliminary data.</text>
</comment>
<feature type="chain" id="PRO_5022037042" evidence="1">
    <location>
        <begin position="23"/>
        <end position="325"/>
    </location>
</feature>
<dbReference type="Pfam" id="PF03797">
    <property type="entry name" value="Autotransporter"/>
    <property type="match status" value="1"/>
</dbReference>
<dbReference type="PANTHER" id="PTHR35037:SF3">
    <property type="entry name" value="C-TERMINAL REGION OF AIDA-LIKE PROTEIN"/>
    <property type="match status" value="1"/>
</dbReference>
<keyword evidence="1" id="KW-0732">Signal</keyword>
<feature type="domain" description="Autotransporter" evidence="2">
    <location>
        <begin position="55"/>
        <end position="325"/>
    </location>
</feature>
<protein>
    <submittedName>
        <fullName evidence="3">Autotransporter family porin</fullName>
    </submittedName>
</protein>
<dbReference type="PROSITE" id="PS51208">
    <property type="entry name" value="AUTOTRANSPORTER"/>
    <property type="match status" value="1"/>
</dbReference>
<proteinExistence type="predicted"/>
<dbReference type="InterPro" id="IPR005546">
    <property type="entry name" value="Autotransporte_beta"/>
</dbReference>
<accession>A0A542CWR0</accession>
<dbReference type="SMART" id="SM00869">
    <property type="entry name" value="Autotransporter"/>
    <property type="match status" value="1"/>
</dbReference>
<dbReference type="NCBIfam" id="TIGR01414">
    <property type="entry name" value="autotrans_barl"/>
    <property type="match status" value="1"/>
</dbReference>
<dbReference type="InterPro" id="IPR051551">
    <property type="entry name" value="Autotransporter_adhesion"/>
</dbReference>